<dbReference type="GO" id="GO:0005634">
    <property type="term" value="C:nucleus"/>
    <property type="evidence" value="ECO:0007669"/>
    <property type="project" value="UniProtKB-SubCell"/>
</dbReference>
<gene>
    <name evidence="14" type="ORF">MEDL_34057</name>
</gene>
<dbReference type="GO" id="GO:0004518">
    <property type="term" value="F:nuclease activity"/>
    <property type="evidence" value="ECO:0007669"/>
    <property type="project" value="UniProtKB-KW"/>
</dbReference>
<dbReference type="GO" id="GO:0005737">
    <property type="term" value="C:cytoplasm"/>
    <property type="evidence" value="ECO:0007669"/>
    <property type="project" value="UniProtKB-SubCell"/>
</dbReference>
<dbReference type="PANTHER" id="PTHR22930">
    <property type="match status" value="1"/>
</dbReference>
<dbReference type="Pfam" id="PF13359">
    <property type="entry name" value="DDE_Tnp_4"/>
    <property type="match status" value="1"/>
</dbReference>
<dbReference type="InterPro" id="IPR045249">
    <property type="entry name" value="HARBI1-like"/>
</dbReference>
<evidence type="ECO:0000256" key="8">
    <source>
        <dbReference type="ARBA" id="ARBA00022723"/>
    </source>
</evidence>
<dbReference type="AlphaFoldDB" id="A0A8S3SG82"/>
<dbReference type="EMBL" id="CAJPWZ010001666">
    <property type="protein sequence ID" value="CAG2220585.1"/>
    <property type="molecule type" value="Genomic_DNA"/>
</dbReference>
<evidence type="ECO:0000256" key="11">
    <source>
        <dbReference type="ARBA" id="ARBA00030126"/>
    </source>
</evidence>
<evidence type="ECO:0000256" key="5">
    <source>
        <dbReference type="ARBA" id="ARBA00015519"/>
    </source>
</evidence>
<dbReference type="InterPro" id="IPR026103">
    <property type="entry name" value="HARBI1_animal"/>
</dbReference>
<dbReference type="GO" id="GO:0046872">
    <property type="term" value="F:metal ion binding"/>
    <property type="evidence" value="ECO:0007669"/>
    <property type="project" value="UniProtKB-KW"/>
</dbReference>
<evidence type="ECO:0000313" key="15">
    <source>
        <dbReference type="Proteomes" id="UP000683360"/>
    </source>
</evidence>
<dbReference type="PRINTS" id="PR02086">
    <property type="entry name" value="PUTNUCHARBI1"/>
</dbReference>
<keyword evidence="10" id="KW-0539">Nucleus</keyword>
<dbReference type="OrthoDB" id="6103100at2759"/>
<evidence type="ECO:0000256" key="4">
    <source>
        <dbReference type="ARBA" id="ARBA00006958"/>
    </source>
</evidence>
<keyword evidence="6" id="KW-0963">Cytoplasm</keyword>
<feature type="domain" description="DDE Tnp4" evidence="13">
    <location>
        <begin position="151"/>
        <end position="302"/>
    </location>
</feature>
<sequence>MAAAFIVIDEDIANIRRRRRIFNIRTTISTFDDYFNETDIISRYRLDRNSINEVTLAVAQDIQHETNRSHALTPETQVLLALRYYAKGGFLSELADLHGVSRASASRCIASVSTSIVKRMGHLINFPVEELQKTKEDFHDIAGMPNVVGAIDGTLIPIIAPKDDEPAFVCRKQFHALNVQAVCDANLRFNNVVAKWPGSAHDSAIWNSSSLSINFENGDINGWLLGDSGYPLRPWLLTPVLRPASRAEETYNRSHKKTRNTVERAFGLLKSRFRCLHKSTGCMMFSPGKCCQVVTATCILHNFCINKGLPMPEEIDTEEEDGNHQDHVYNGPLGDGLITRRMLIQNRFS</sequence>
<accession>A0A8S3SG82</accession>
<evidence type="ECO:0000256" key="6">
    <source>
        <dbReference type="ARBA" id="ARBA00022490"/>
    </source>
</evidence>
<comment type="subcellular location">
    <subcellularLocation>
        <location evidence="3">Cytoplasm</location>
    </subcellularLocation>
    <subcellularLocation>
        <location evidence="2">Nucleus</location>
    </subcellularLocation>
</comment>
<keyword evidence="9 14" id="KW-0378">Hydrolase</keyword>
<keyword evidence="15" id="KW-1185">Reference proteome</keyword>
<organism evidence="14 15">
    <name type="scientific">Mytilus edulis</name>
    <name type="common">Blue mussel</name>
    <dbReference type="NCBI Taxonomy" id="6550"/>
    <lineage>
        <taxon>Eukaryota</taxon>
        <taxon>Metazoa</taxon>
        <taxon>Spiralia</taxon>
        <taxon>Lophotrochozoa</taxon>
        <taxon>Mollusca</taxon>
        <taxon>Bivalvia</taxon>
        <taxon>Autobranchia</taxon>
        <taxon>Pteriomorphia</taxon>
        <taxon>Mytilida</taxon>
        <taxon>Mytiloidea</taxon>
        <taxon>Mytilidae</taxon>
        <taxon>Mytilinae</taxon>
        <taxon>Mytilus</taxon>
    </lineage>
</organism>
<proteinExistence type="inferred from homology"/>
<comment type="caution">
    <text evidence="14">The sequence shown here is derived from an EMBL/GenBank/DDBJ whole genome shotgun (WGS) entry which is preliminary data.</text>
</comment>
<keyword evidence="7" id="KW-0540">Nuclease</keyword>
<dbReference type="PANTHER" id="PTHR22930:SF250">
    <property type="entry name" value="NUCLEASE HARBI1-LIKE PROTEIN"/>
    <property type="match status" value="1"/>
</dbReference>
<protein>
    <recommendedName>
        <fullName evidence="5">Putative nuclease HARBI1</fullName>
    </recommendedName>
    <alternativeName>
        <fullName evidence="11">Harbinger transposase-derived nuclease</fullName>
    </alternativeName>
</protein>
<dbReference type="GO" id="GO:0016787">
    <property type="term" value="F:hydrolase activity"/>
    <property type="evidence" value="ECO:0007669"/>
    <property type="project" value="UniProtKB-KW"/>
</dbReference>
<comment type="cofactor">
    <cofactor evidence="1">
        <name>a divalent metal cation</name>
        <dbReference type="ChEBI" id="CHEBI:60240"/>
    </cofactor>
</comment>
<dbReference type="InterPro" id="IPR027806">
    <property type="entry name" value="HARBI1_dom"/>
</dbReference>
<evidence type="ECO:0000256" key="12">
    <source>
        <dbReference type="ARBA" id="ARBA00045850"/>
    </source>
</evidence>
<evidence type="ECO:0000256" key="9">
    <source>
        <dbReference type="ARBA" id="ARBA00022801"/>
    </source>
</evidence>
<reference evidence="14" key="1">
    <citation type="submission" date="2021-03" db="EMBL/GenBank/DDBJ databases">
        <authorList>
            <person name="Bekaert M."/>
        </authorList>
    </citation>
    <scope>NUCLEOTIDE SEQUENCE</scope>
</reference>
<evidence type="ECO:0000259" key="13">
    <source>
        <dbReference type="Pfam" id="PF13359"/>
    </source>
</evidence>
<dbReference type="Proteomes" id="UP000683360">
    <property type="component" value="Unassembled WGS sequence"/>
</dbReference>
<evidence type="ECO:0000256" key="7">
    <source>
        <dbReference type="ARBA" id="ARBA00022722"/>
    </source>
</evidence>
<keyword evidence="8" id="KW-0479">Metal-binding</keyword>
<evidence type="ECO:0000256" key="10">
    <source>
        <dbReference type="ARBA" id="ARBA00023242"/>
    </source>
</evidence>
<comment type="function">
    <text evidence="12">Transposase-derived protein that may have nuclease activity. Does not have transposase activity.</text>
</comment>
<evidence type="ECO:0000256" key="2">
    <source>
        <dbReference type="ARBA" id="ARBA00004123"/>
    </source>
</evidence>
<evidence type="ECO:0000256" key="3">
    <source>
        <dbReference type="ARBA" id="ARBA00004496"/>
    </source>
</evidence>
<evidence type="ECO:0000256" key="1">
    <source>
        <dbReference type="ARBA" id="ARBA00001968"/>
    </source>
</evidence>
<name>A0A8S3SG82_MYTED</name>
<comment type="similarity">
    <text evidence="4">Belongs to the HARBI1 family.</text>
</comment>
<evidence type="ECO:0000313" key="14">
    <source>
        <dbReference type="EMBL" id="CAG2220585.1"/>
    </source>
</evidence>